<dbReference type="Pfam" id="PF14223">
    <property type="entry name" value="Retrotran_gag_2"/>
    <property type="match status" value="1"/>
</dbReference>
<dbReference type="InterPro" id="IPR006011">
    <property type="entry name" value="Syntaxin_N"/>
</dbReference>
<reference evidence="5" key="1">
    <citation type="journal article" date="2019" name="Gigascience">
        <title>De novo genome assembly of the endangered Acer yangbiense, a plant species with extremely small populations endemic to Yunnan Province, China.</title>
        <authorList>
            <person name="Yang J."/>
            <person name="Wariss H.M."/>
            <person name="Tao L."/>
            <person name="Zhang R."/>
            <person name="Yun Q."/>
            <person name="Hollingsworth P."/>
            <person name="Dao Z."/>
            <person name="Luo G."/>
            <person name="Guo H."/>
            <person name="Ma Y."/>
            <person name="Sun W."/>
        </authorList>
    </citation>
    <scope>NUCLEOTIDE SEQUENCE [LARGE SCALE GENOMIC DNA]</scope>
    <source>
        <strain evidence="5">cv. Malutang</strain>
    </source>
</reference>
<accession>A0A5C7I554</accession>
<dbReference type="PANTHER" id="PTHR11439">
    <property type="entry name" value="GAG-POL-RELATED RETROTRANSPOSON"/>
    <property type="match status" value="1"/>
</dbReference>
<dbReference type="GO" id="GO:0016020">
    <property type="term" value="C:membrane"/>
    <property type="evidence" value="ECO:0007669"/>
    <property type="project" value="InterPro"/>
</dbReference>
<evidence type="ECO:0000259" key="3">
    <source>
        <dbReference type="Pfam" id="PF00804"/>
    </source>
</evidence>
<gene>
    <name evidence="4" type="ORF">EZV62_011208</name>
</gene>
<feature type="domain" description="Syntaxin N-terminal" evidence="3">
    <location>
        <begin position="425"/>
        <end position="490"/>
    </location>
</feature>
<dbReference type="SUPFAM" id="SSF53756">
    <property type="entry name" value="UDP-Glycosyltransferase/glycogen phosphorylase"/>
    <property type="match status" value="1"/>
</dbReference>
<evidence type="ECO:0000313" key="4">
    <source>
        <dbReference type="EMBL" id="TXG64214.1"/>
    </source>
</evidence>
<name>A0A5C7I554_9ROSI</name>
<proteinExistence type="predicted"/>
<comment type="caution">
    <text evidence="4">The sequence shown here is derived from an EMBL/GenBank/DDBJ whole genome shotgun (WGS) entry which is preliminary data.</text>
</comment>
<dbReference type="Gene3D" id="3.40.50.2000">
    <property type="entry name" value="Glycogen Phosphorylase B"/>
    <property type="match status" value="2"/>
</dbReference>
<feature type="region of interest" description="Disordered" evidence="2">
    <location>
        <begin position="74"/>
        <end position="102"/>
    </location>
</feature>
<evidence type="ECO:0000313" key="5">
    <source>
        <dbReference type="Proteomes" id="UP000323000"/>
    </source>
</evidence>
<keyword evidence="5" id="KW-1185">Reference proteome</keyword>
<feature type="compositionally biased region" description="Basic residues" evidence="2">
    <location>
        <begin position="92"/>
        <end position="102"/>
    </location>
</feature>
<organism evidence="4 5">
    <name type="scientific">Acer yangbiense</name>
    <dbReference type="NCBI Taxonomy" id="1000413"/>
    <lineage>
        <taxon>Eukaryota</taxon>
        <taxon>Viridiplantae</taxon>
        <taxon>Streptophyta</taxon>
        <taxon>Embryophyta</taxon>
        <taxon>Tracheophyta</taxon>
        <taxon>Spermatophyta</taxon>
        <taxon>Magnoliopsida</taxon>
        <taxon>eudicotyledons</taxon>
        <taxon>Gunneridae</taxon>
        <taxon>Pentapetalae</taxon>
        <taxon>rosids</taxon>
        <taxon>malvids</taxon>
        <taxon>Sapindales</taxon>
        <taxon>Sapindaceae</taxon>
        <taxon>Hippocastanoideae</taxon>
        <taxon>Acereae</taxon>
        <taxon>Acer</taxon>
    </lineage>
</organism>
<evidence type="ECO:0000256" key="1">
    <source>
        <dbReference type="SAM" id="Coils"/>
    </source>
</evidence>
<feature type="coiled-coil region" evidence="1">
    <location>
        <begin position="421"/>
        <end position="458"/>
    </location>
</feature>
<dbReference type="AlphaFoldDB" id="A0A5C7I554"/>
<dbReference type="EMBL" id="VAHF01000004">
    <property type="protein sequence ID" value="TXG64214.1"/>
    <property type="molecule type" value="Genomic_DNA"/>
</dbReference>
<protein>
    <recommendedName>
        <fullName evidence="3">Syntaxin N-terminal domain-containing protein</fullName>
    </recommendedName>
</protein>
<evidence type="ECO:0000256" key="2">
    <source>
        <dbReference type="SAM" id="MobiDB-lite"/>
    </source>
</evidence>
<dbReference type="PANTHER" id="PTHR11439:SF463">
    <property type="entry name" value="REVERSE TRANSCRIPTASE TY1_COPIA-TYPE DOMAIN-CONTAINING PROTEIN"/>
    <property type="match status" value="1"/>
</dbReference>
<dbReference type="Pfam" id="PF00804">
    <property type="entry name" value="Syntaxin"/>
    <property type="match status" value="1"/>
</dbReference>
<dbReference type="OrthoDB" id="1721964at2759"/>
<sequence>MKTLFISQDLWEYVAEGYATKGVAVDVLKDVKKKDAKALFFIQQSVAESIFPRISAATKSKEAWDALKNGYQGNAKLSKEKSSGPSGETNKKGHGGHSFRGRRGGIIVGRPSNNFHHNNESHSCSSNNFHHNNESSSAKLETFVNLDKSVNTTVKMGDGTCLESHGKGYIFKLGSSAIAWSSKKQPSTALSSSEVKYMAANSAACQAVWLRRILKDMKQHQKVPTIVQCDNQSTIAMTRKSVFHSHTRHIETRHHFIRELVDKGSIKMSYCSTDEQLADIFTKPLGFEKFVYFRDMVGVVKFCIQMIIFGRAKHTQEVFSQQLLSSESEEVEKCIGEIVNGTKLEVYKKNAMELKLAAREAVSSGGSSNRNIHLFVNETTGYKSRESSRSGVIVINVDLKKEAMKDLEAGPDPNLEMTSSAKTMDQNLNLFLEEAKNVKKEMGEIRDILGRLQEANEQSKSLHMQESFKALRNDINKDIVIVLKRAKTIRT</sequence>
<keyword evidence="1" id="KW-0175">Coiled coil</keyword>
<dbReference type="CDD" id="cd09272">
    <property type="entry name" value="RNase_HI_RT_Ty1"/>
    <property type="match status" value="1"/>
</dbReference>
<dbReference type="Proteomes" id="UP000323000">
    <property type="component" value="Chromosome 4"/>
</dbReference>